<dbReference type="AlphaFoldDB" id="A0A4P9WNZ2"/>
<accession>A0A4P9WNZ2</accession>
<gene>
    <name evidence="1" type="ORF">BDK51DRAFT_51386</name>
</gene>
<name>A0A4P9WNZ2_9FUNG</name>
<proteinExistence type="predicted"/>
<evidence type="ECO:0000313" key="1">
    <source>
        <dbReference type="EMBL" id="RKO93823.1"/>
    </source>
</evidence>
<dbReference type="EMBL" id="KZ994105">
    <property type="protein sequence ID" value="RKO93823.1"/>
    <property type="molecule type" value="Genomic_DNA"/>
</dbReference>
<organism evidence="1 2">
    <name type="scientific">Blyttiomyces helicus</name>
    <dbReference type="NCBI Taxonomy" id="388810"/>
    <lineage>
        <taxon>Eukaryota</taxon>
        <taxon>Fungi</taxon>
        <taxon>Fungi incertae sedis</taxon>
        <taxon>Chytridiomycota</taxon>
        <taxon>Chytridiomycota incertae sedis</taxon>
        <taxon>Chytridiomycetes</taxon>
        <taxon>Chytridiomycetes incertae sedis</taxon>
        <taxon>Blyttiomyces</taxon>
    </lineage>
</organism>
<dbReference type="Proteomes" id="UP000269721">
    <property type="component" value="Unassembled WGS sequence"/>
</dbReference>
<reference evidence="2" key="1">
    <citation type="journal article" date="2018" name="Nat. Microbiol.">
        <title>Leveraging single-cell genomics to expand the fungal tree of life.</title>
        <authorList>
            <person name="Ahrendt S.R."/>
            <person name="Quandt C.A."/>
            <person name="Ciobanu D."/>
            <person name="Clum A."/>
            <person name="Salamov A."/>
            <person name="Andreopoulos B."/>
            <person name="Cheng J.F."/>
            <person name="Woyke T."/>
            <person name="Pelin A."/>
            <person name="Henrissat B."/>
            <person name="Reynolds N.K."/>
            <person name="Benny G.L."/>
            <person name="Smith M.E."/>
            <person name="James T.Y."/>
            <person name="Grigoriev I.V."/>
        </authorList>
    </citation>
    <scope>NUCLEOTIDE SEQUENCE [LARGE SCALE GENOMIC DNA]</scope>
</reference>
<evidence type="ECO:0000313" key="2">
    <source>
        <dbReference type="Proteomes" id="UP000269721"/>
    </source>
</evidence>
<protein>
    <submittedName>
        <fullName evidence="1">Uncharacterized protein</fullName>
    </submittedName>
</protein>
<sequence>MARTAIFLRQYSSTSALPCVASTSAILTSRPNYRHSNITPLDVRITEFVGIVREGVFTIEFSIDLAGRLRGSPALPSGPQNLKRFEIPCTYDADDDLLACISETTPRLEVLGMGRYLNSYWNPPHQEWIGIYVRLGLQAKMSKSPLYRCRWVFLGQAYGWGAPIPGGSWGECHHFLTGYPANFYLPVFVVWMARLETGGRNAESACFPMAMKEYEPNLFARDTSQKVSLQVESSKAARSGVDAVDKRGRGRVSPFYQDVAPLK</sequence>
<keyword evidence="2" id="KW-1185">Reference proteome</keyword>